<keyword evidence="2 8" id="KW-0808">Transferase</keyword>
<evidence type="ECO:0000256" key="6">
    <source>
        <dbReference type="ARBA" id="ARBA00023134"/>
    </source>
</evidence>
<evidence type="ECO:0000256" key="4">
    <source>
        <dbReference type="ARBA" id="ARBA00022741"/>
    </source>
</evidence>
<protein>
    <recommendedName>
        <fullName evidence="8">Molybdenum cofactor guanylyltransferase</fullName>
        <shortName evidence="8">MoCo guanylyltransferase</shortName>
        <ecNumber evidence="8">2.7.7.77</ecNumber>
    </recommendedName>
    <alternativeName>
        <fullName evidence="8">GTP:molybdopterin guanylyltransferase</fullName>
    </alternativeName>
    <alternativeName>
        <fullName evidence="8">Mo-MPT guanylyltransferase</fullName>
    </alternativeName>
    <alternativeName>
        <fullName evidence="8">Molybdopterin guanylyltransferase</fullName>
    </alternativeName>
    <alternativeName>
        <fullName evidence="8">Molybdopterin-guanine dinucleotide synthase</fullName>
        <shortName evidence="8">MGD synthase</shortName>
    </alternativeName>
</protein>
<reference evidence="10" key="1">
    <citation type="submission" date="2021-11" db="EMBL/GenBank/DDBJ databases">
        <authorList>
            <person name="Rodrigo-Torres L."/>
            <person name="Arahal R. D."/>
            <person name="Lucena T."/>
        </authorList>
    </citation>
    <scope>NUCLEOTIDE SEQUENCE</scope>
    <source>
        <strain evidence="10">CECT 7929</strain>
    </source>
</reference>
<keyword evidence="7 8" id="KW-0501">Molybdenum cofactor biosynthesis</keyword>
<keyword evidence="4 8" id="KW-0547">Nucleotide-binding</keyword>
<comment type="domain">
    <text evidence="8">The N-terminal domain determines nucleotide recognition and specific binding, while the C-terminal domain determines the specific binding to the target protein.</text>
</comment>
<dbReference type="PANTHER" id="PTHR19136">
    <property type="entry name" value="MOLYBDENUM COFACTOR GUANYLYLTRANSFERASE"/>
    <property type="match status" value="1"/>
</dbReference>
<dbReference type="PANTHER" id="PTHR19136:SF81">
    <property type="entry name" value="MOLYBDENUM COFACTOR GUANYLYLTRANSFERASE"/>
    <property type="match status" value="1"/>
</dbReference>
<feature type="binding site" evidence="8">
    <location>
        <position position="123"/>
    </location>
    <ligand>
        <name>Mg(2+)</name>
        <dbReference type="ChEBI" id="CHEBI:18420"/>
    </ligand>
</feature>
<feature type="binding site" evidence="8">
    <location>
        <begin position="29"/>
        <end position="31"/>
    </location>
    <ligand>
        <name>GTP</name>
        <dbReference type="ChEBI" id="CHEBI:37565"/>
    </ligand>
</feature>
<sequence length="221" mass="24131">MSNPEMHQAHNPFSQALQANNQNLPWLILAGGRATRMGGVDKGLVKLGAHPLIMHSMTILRAQGAAVVINANRNISDYQAMAPCICDQHIGQEIQFDGPLAGIAAGLAQLPDDQEWMGFSPCDCPNLPQNLIARLNAAKPVQAPPLWVLCHDGEQSQHGVGLVHRSILPTLQKALTEGERRLAKFQHLTGACYVDFSDTPKSFINLNSTHELSQWQSDHRA</sequence>
<evidence type="ECO:0000256" key="5">
    <source>
        <dbReference type="ARBA" id="ARBA00022842"/>
    </source>
</evidence>
<dbReference type="Gene3D" id="3.90.550.10">
    <property type="entry name" value="Spore Coat Polysaccharide Biosynthesis Protein SpsA, Chain A"/>
    <property type="match status" value="1"/>
</dbReference>
<comment type="caution">
    <text evidence="10">The sequence shown here is derived from an EMBL/GenBank/DDBJ whole genome shotgun (WGS) entry which is preliminary data.</text>
</comment>
<evidence type="ECO:0000256" key="2">
    <source>
        <dbReference type="ARBA" id="ARBA00022679"/>
    </source>
</evidence>
<feature type="domain" description="MobA-like NTP transferase" evidence="9">
    <location>
        <begin position="27"/>
        <end position="184"/>
    </location>
</feature>
<comment type="catalytic activity">
    <reaction evidence="8">
        <text>Mo-molybdopterin + GTP + H(+) = Mo-molybdopterin guanine dinucleotide + diphosphate</text>
        <dbReference type="Rhea" id="RHEA:34243"/>
        <dbReference type="ChEBI" id="CHEBI:15378"/>
        <dbReference type="ChEBI" id="CHEBI:33019"/>
        <dbReference type="ChEBI" id="CHEBI:37565"/>
        <dbReference type="ChEBI" id="CHEBI:71302"/>
        <dbReference type="ChEBI" id="CHEBI:71310"/>
        <dbReference type="EC" id="2.7.7.77"/>
    </reaction>
</comment>
<feature type="binding site" evidence="8">
    <location>
        <position position="42"/>
    </location>
    <ligand>
        <name>GTP</name>
        <dbReference type="ChEBI" id="CHEBI:37565"/>
    </ligand>
</feature>
<dbReference type="InterPro" id="IPR025877">
    <property type="entry name" value="MobA-like_NTP_Trfase"/>
</dbReference>
<evidence type="ECO:0000256" key="1">
    <source>
        <dbReference type="ARBA" id="ARBA00022490"/>
    </source>
</evidence>
<feature type="binding site" evidence="8">
    <location>
        <position position="97"/>
    </location>
    <ligand>
        <name>GTP</name>
        <dbReference type="ChEBI" id="CHEBI:37565"/>
    </ligand>
</feature>
<keyword evidence="5 8" id="KW-0460">Magnesium</keyword>
<dbReference type="InterPro" id="IPR029044">
    <property type="entry name" value="Nucleotide-diphossugar_trans"/>
</dbReference>
<dbReference type="NCBIfam" id="TIGR02665">
    <property type="entry name" value="molyb_mobA"/>
    <property type="match status" value="1"/>
</dbReference>
<name>A0ABM8ZU06_9VIBR</name>
<dbReference type="Proteomes" id="UP000838672">
    <property type="component" value="Unassembled WGS sequence"/>
</dbReference>
<keyword evidence="10" id="KW-0548">Nucleotidyltransferase</keyword>
<gene>
    <name evidence="8 10" type="primary">mobA</name>
    <name evidence="10" type="ORF">VST7929_01520</name>
</gene>
<feature type="binding site" evidence="8">
    <location>
        <position position="123"/>
    </location>
    <ligand>
        <name>GTP</name>
        <dbReference type="ChEBI" id="CHEBI:37565"/>
    </ligand>
</feature>
<comment type="subcellular location">
    <subcellularLocation>
        <location evidence="8">Cytoplasm</location>
    </subcellularLocation>
</comment>
<dbReference type="InterPro" id="IPR013482">
    <property type="entry name" value="Molybde_CF_guanTrfase"/>
</dbReference>
<evidence type="ECO:0000259" key="9">
    <source>
        <dbReference type="Pfam" id="PF12804"/>
    </source>
</evidence>
<dbReference type="RefSeq" id="WP_237466079.1">
    <property type="nucleotide sequence ID" value="NZ_CAKLDI010000001.1"/>
</dbReference>
<accession>A0ABM8ZU06</accession>
<dbReference type="Pfam" id="PF12804">
    <property type="entry name" value="NTP_transf_3"/>
    <property type="match status" value="1"/>
</dbReference>
<comment type="similarity">
    <text evidence="8">Belongs to the MobA family.</text>
</comment>
<evidence type="ECO:0000256" key="7">
    <source>
        <dbReference type="ARBA" id="ARBA00023150"/>
    </source>
</evidence>
<dbReference type="GO" id="GO:0061603">
    <property type="term" value="F:molybdenum cofactor guanylyltransferase activity"/>
    <property type="evidence" value="ECO:0007669"/>
    <property type="project" value="UniProtKB-EC"/>
</dbReference>
<dbReference type="SUPFAM" id="SSF53448">
    <property type="entry name" value="Nucleotide-diphospho-sugar transferases"/>
    <property type="match status" value="1"/>
</dbReference>
<comment type="subunit">
    <text evidence="8">Monomer.</text>
</comment>
<dbReference type="HAMAP" id="MF_00316">
    <property type="entry name" value="MobA"/>
    <property type="match status" value="1"/>
</dbReference>
<keyword evidence="1 8" id="KW-0963">Cytoplasm</keyword>
<comment type="function">
    <text evidence="8">Transfers a GMP moiety from GTP to Mo-molybdopterin (Mo-MPT) cofactor (Moco or molybdenum cofactor) to form Mo-molybdopterin guanine dinucleotide (Mo-MGD) cofactor.</text>
</comment>
<dbReference type="EMBL" id="CAKLDI010000001">
    <property type="protein sequence ID" value="CAH0533649.1"/>
    <property type="molecule type" value="Genomic_DNA"/>
</dbReference>
<evidence type="ECO:0000256" key="8">
    <source>
        <dbReference type="HAMAP-Rule" id="MF_00316"/>
    </source>
</evidence>
<evidence type="ECO:0000313" key="11">
    <source>
        <dbReference type="Proteomes" id="UP000838672"/>
    </source>
</evidence>
<keyword evidence="6 8" id="KW-0342">GTP-binding</keyword>
<evidence type="ECO:0000313" key="10">
    <source>
        <dbReference type="EMBL" id="CAH0533649.1"/>
    </source>
</evidence>
<feature type="binding site" evidence="8">
    <location>
        <position position="70"/>
    </location>
    <ligand>
        <name>GTP</name>
        <dbReference type="ChEBI" id="CHEBI:37565"/>
    </ligand>
</feature>
<keyword evidence="11" id="KW-1185">Reference proteome</keyword>
<proteinExistence type="inferred from homology"/>
<evidence type="ECO:0000256" key="3">
    <source>
        <dbReference type="ARBA" id="ARBA00022723"/>
    </source>
</evidence>
<keyword evidence="3 8" id="KW-0479">Metal-binding</keyword>
<organism evidence="10 11">
    <name type="scientific">Vibrio stylophorae</name>
    <dbReference type="NCBI Taxonomy" id="659351"/>
    <lineage>
        <taxon>Bacteria</taxon>
        <taxon>Pseudomonadati</taxon>
        <taxon>Pseudomonadota</taxon>
        <taxon>Gammaproteobacteria</taxon>
        <taxon>Vibrionales</taxon>
        <taxon>Vibrionaceae</taxon>
        <taxon>Vibrio</taxon>
    </lineage>
</organism>
<dbReference type="EC" id="2.7.7.77" evidence="8"/>
<dbReference type="CDD" id="cd02503">
    <property type="entry name" value="MobA"/>
    <property type="match status" value="1"/>
</dbReference>
<comment type="cofactor">
    <cofactor evidence="8">
        <name>Mg(2+)</name>
        <dbReference type="ChEBI" id="CHEBI:18420"/>
    </cofactor>
</comment>